<evidence type="ECO:0000313" key="2">
    <source>
        <dbReference type="Proteomes" id="UP000316256"/>
    </source>
</evidence>
<reference evidence="1 2" key="1">
    <citation type="submission" date="2019-06" db="EMBL/GenBank/DDBJ databases">
        <title>Rhodococcus spaelei sp. nov., isolated from a cave.</title>
        <authorList>
            <person name="Lee S.D."/>
        </authorList>
    </citation>
    <scope>NUCLEOTIDE SEQUENCE [LARGE SCALE GENOMIC DNA]</scope>
    <source>
        <strain evidence="1 2">C9-5</strain>
    </source>
</reference>
<dbReference type="EMBL" id="VIGH01000001">
    <property type="protein sequence ID" value="TQF74754.1"/>
    <property type="molecule type" value="Genomic_DNA"/>
</dbReference>
<organism evidence="1 2">
    <name type="scientific">Rhodococcus spelaei</name>
    <dbReference type="NCBI Taxonomy" id="2546320"/>
    <lineage>
        <taxon>Bacteria</taxon>
        <taxon>Bacillati</taxon>
        <taxon>Actinomycetota</taxon>
        <taxon>Actinomycetes</taxon>
        <taxon>Mycobacteriales</taxon>
        <taxon>Nocardiaceae</taxon>
        <taxon>Rhodococcus</taxon>
    </lineage>
</organism>
<evidence type="ECO:0000313" key="1">
    <source>
        <dbReference type="EMBL" id="TQF74754.1"/>
    </source>
</evidence>
<dbReference type="AlphaFoldDB" id="A0A541BR06"/>
<gene>
    <name evidence="1" type="ORF">FK531_01270</name>
</gene>
<dbReference type="OrthoDB" id="4489634at2"/>
<dbReference type="Proteomes" id="UP000316256">
    <property type="component" value="Unassembled WGS sequence"/>
</dbReference>
<protein>
    <submittedName>
        <fullName evidence="1">Uncharacterized protein</fullName>
    </submittedName>
</protein>
<accession>A0A541BR06</accession>
<sequence length="240" mass="24198">MVGKLVRAGGSVLAALTIVAGGAVVGMGTAGAQTGSADEVWRNLVSPCYDSDPFFPDQRPCYRNNFSDSGMLGNYKGAYFGAKTVDQGAHATFTAVVVAQEAAFQVAAPEVNVDVTSVTHRAPKGFEFVAVKVTGITPAPQPLGGQAVALDSTAVVDPVTGDVTVTAPAGGWALLPGRDGRQFAGGSVSLVFDYKAPDKDLGGDNGFTFTGTGVPASNGWVAQGNTRVVPVSGGIGSTGS</sequence>
<dbReference type="RefSeq" id="WP_142094838.1">
    <property type="nucleotide sequence ID" value="NZ_VIGH01000001.1"/>
</dbReference>
<keyword evidence="2" id="KW-1185">Reference proteome</keyword>
<name>A0A541BR06_9NOCA</name>
<proteinExistence type="predicted"/>
<comment type="caution">
    <text evidence="1">The sequence shown here is derived from an EMBL/GenBank/DDBJ whole genome shotgun (WGS) entry which is preliminary data.</text>
</comment>